<dbReference type="Proteomes" id="UP000219338">
    <property type="component" value="Unassembled WGS sequence"/>
</dbReference>
<reference evidence="3" key="1">
    <citation type="journal article" date="2017" name="Nat. Ecol. Evol.">
        <title>Genome expansion and lineage-specific genetic innovations in the forest pathogenic fungi Armillaria.</title>
        <authorList>
            <person name="Sipos G."/>
            <person name="Prasanna A.N."/>
            <person name="Walter M.C."/>
            <person name="O'Connor E."/>
            <person name="Balint B."/>
            <person name="Krizsan K."/>
            <person name="Kiss B."/>
            <person name="Hess J."/>
            <person name="Varga T."/>
            <person name="Slot J."/>
            <person name="Riley R."/>
            <person name="Boka B."/>
            <person name="Rigling D."/>
            <person name="Barry K."/>
            <person name="Lee J."/>
            <person name="Mihaltcheva S."/>
            <person name="LaButti K."/>
            <person name="Lipzen A."/>
            <person name="Waldron R."/>
            <person name="Moloney N.M."/>
            <person name="Sperisen C."/>
            <person name="Kredics L."/>
            <person name="Vagvoelgyi C."/>
            <person name="Patrignani A."/>
            <person name="Fitzpatrick D."/>
            <person name="Nagy I."/>
            <person name="Doyle S."/>
            <person name="Anderson J.B."/>
            <person name="Grigoriev I.V."/>
            <person name="Gueldener U."/>
            <person name="Muensterkoetter M."/>
            <person name="Nagy L.G."/>
        </authorList>
    </citation>
    <scope>NUCLEOTIDE SEQUENCE [LARGE SCALE GENOMIC DNA]</scope>
    <source>
        <strain evidence="3">C18/9</strain>
    </source>
</reference>
<feature type="region of interest" description="Disordered" evidence="1">
    <location>
        <begin position="20"/>
        <end position="48"/>
    </location>
</feature>
<dbReference type="EMBL" id="FUEG01000032">
    <property type="protein sequence ID" value="SJL15974.1"/>
    <property type="molecule type" value="Genomic_DNA"/>
</dbReference>
<organism evidence="2 3">
    <name type="scientific">Armillaria ostoyae</name>
    <name type="common">Armillaria root rot fungus</name>
    <dbReference type="NCBI Taxonomy" id="47428"/>
    <lineage>
        <taxon>Eukaryota</taxon>
        <taxon>Fungi</taxon>
        <taxon>Dikarya</taxon>
        <taxon>Basidiomycota</taxon>
        <taxon>Agaricomycotina</taxon>
        <taxon>Agaricomycetes</taxon>
        <taxon>Agaricomycetidae</taxon>
        <taxon>Agaricales</taxon>
        <taxon>Marasmiineae</taxon>
        <taxon>Physalacriaceae</taxon>
        <taxon>Armillaria</taxon>
    </lineage>
</organism>
<dbReference type="OMA" id="KWICECC"/>
<dbReference type="OrthoDB" id="2272314at2759"/>
<sequence length="255" mass="28431">MPVVPTLPVFLRSRRHRQLRGGAPEGSQLPSPPPQPPLSLPHQHQPPHAVSVSLPLARCPYAEVYSQDNIGSRKWICECCGALHWHDEQIKNKSKATPHFGMCCLQGQVKLPPLLPAPAILQNLLCGDNPLSKAFLQDIRQYNAALAFTSIAVKVDEAITNSSGPYCFRVSGKLHHQMGSLLAEEGEDLSYAQLYIHDPAEALSMHNRCNPNLNPEIMSQLQDLMQDVNPYVALYPHAYLIMKDKPHEEYPNIEV</sequence>
<dbReference type="PANTHER" id="PTHR45786:SF74">
    <property type="entry name" value="ATP-DEPENDENT DNA HELICASE"/>
    <property type="match status" value="1"/>
</dbReference>
<dbReference type="STRING" id="47428.A0A284S4N6"/>
<dbReference type="PANTHER" id="PTHR45786">
    <property type="entry name" value="DNA BINDING PROTEIN-LIKE"/>
    <property type="match status" value="1"/>
</dbReference>
<accession>A0A284S4N6</accession>
<dbReference type="AlphaFoldDB" id="A0A284S4N6"/>
<evidence type="ECO:0000256" key="1">
    <source>
        <dbReference type="SAM" id="MobiDB-lite"/>
    </source>
</evidence>
<evidence type="ECO:0000313" key="2">
    <source>
        <dbReference type="EMBL" id="SJL15974.1"/>
    </source>
</evidence>
<gene>
    <name evidence="2" type="ORF">ARMOST_19487</name>
</gene>
<keyword evidence="3" id="KW-1185">Reference proteome</keyword>
<protein>
    <recommendedName>
        <fullName evidence="4">Helitron helicase-like domain-containing protein</fullName>
    </recommendedName>
</protein>
<name>A0A284S4N6_ARMOS</name>
<proteinExistence type="predicted"/>
<feature type="compositionally biased region" description="Pro residues" evidence="1">
    <location>
        <begin position="30"/>
        <end position="39"/>
    </location>
</feature>
<evidence type="ECO:0008006" key="4">
    <source>
        <dbReference type="Google" id="ProtNLM"/>
    </source>
</evidence>
<evidence type="ECO:0000313" key="3">
    <source>
        <dbReference type="Proteomes" id="UP000219338"/>
    </source>
</evidence>